<dbReference type="KEGG" id="scib:HUG20_16450"/>
<organism evidence="1 2">
    <name type="scientific">Salicibibacter cibi</name>
    <dbReference type="NCBI Taxonomy" id="2743001"/>
    <lineage>
        <taxon>Bacteria</taxon>
        <taxon>Bacillati</taxon>
        <taxon>Bacillota</taxon>
        <taxon>Bacilli</taxon>
        <taxon>Bacillales</taxon>
        <taxon>Bacillaceae</taxon>
        <taxon>Salicibibacter</taxon>
    </lineage>
</organism>
<proteinExistence type="predicted"/>
<dbReference type="EMBL" id="CP054706">
    <property type="protein sequence ID" value="QQK81341.1"/>
    <property type="molecule type" value="Genomic_DNA"/>
</dbReference>
<reference evidence="1 2" key="1">
    <citation type="submission" date="2020-06" db="EMBL/GenBank/DDBJ databases">
        <title>Genomic analysis of Salicibibacter sp. NKC21-4.</title>
        <authorList>
            <person name="Oh Y.J."/>
        </authorList>
    </citation>
    <scope>NUCLEOTIDE SEQUENCE [LARGE SCALE GENOMIC DNA]</scope>
    <source>
        <strain evidence="1 2">NKC21-4</strain>
    </source>
</reference>
<dbReference type="AlphaFoldDB" id="A0A7T6ZE21"/>
<accession>A0A7T6ZE21</accession>
<keyword evidence="2" id="KW-1185">Reference proteome</keyword>
<protein>
    <submittedName>
        <fullName evidence="1">Uncharacterized protein</fullName>
    </submittedName>
</protein>
<evidence type="ECO:0000313" key="1">
    <source>
        <dbReference type="EMBL" id="QQK81341.1"/>
    </source>
</evidence>
<dbReference type="Proteomes" id="UP000595349">
    <property type="component" value="Chromosome"/>
</dbReference>
<evidence type="ECO:0000313" key="2">
    <source>
        <dbReference type="Proteomes" id="UP000595349"/>
    </source>
</evidence>
<name>A0A7T6ZE21_9BACI</name>
<gene>
    <name evidence="1" type="ORF">HUG20_16450</name>
</gene>
<sequence length="80" mass="9010">MNDFSRKDCMHAIQLVCEELGETTIDQGTYDHFRNMVQECEIIASVLPAISEIEGKCGSFERAMQKLRLASADKRLGRSS</sequence>
<dbReference type="RefSeq" id="WP_200085771.1">
    <property type="nucleotide sequence ID" value="NZ_CP054706.1"/>
</dbReference>